<dbReference type="InterPro" id="IPR050595">
    <property type="entry name" value="Bact_response_regulator"/>
</dbReference>
<dbReference type="EMBL" id="BNJJ01000006">
    <property type="protein sequence ID" value="GHO84624.1"/>
    <property type="molecule type" value="Genomic_DNA"/>
</dbReference>
<dbReference type="SMART" id="SM00448">
    <property type="entry name" value="REC"/>
    <property type="match status" value="1"/>
</dbReference>
<sequence length="124" mass="13975">MRGDDETILVVEDDPDLRCLMEEALTEYGYTVVSAADGAEGLKLFETHNAIFSLVVSDLVTPKMKGKELYDNIHLLSEHTKFLFISGYQANQISQNFVLDKSFAFLQKPFDLDELAARVREILG</sequence>
<evidence type="ECO:0000256" key="2">
    <source>
        <dbReference type="PROSITE-ProRule" id="PRU00169"/>
    </source>
</evidence>
<reference evidence="4 5" key="1">
    <citation type="journal article" date="2021" name="Int. J. Syst. Evol. Microbiol.">
        <title>Reticulibacter mediterranei gen. nov., sp. nov., within the new family Reticulibacteraceae fam. nov., and Ktedonospora formicarum gen. nov., sp. nov., Ktedonobacter robiniae sp. nov., Dictyobacter formicarum sp. nov. and Dictyobacter arantiisoli sp. nov., belonging to the class Ktedonobacteria.</title>
        <authorList>
            <person name="Yabe S."/>
            <person name="Zheng Y."/>
            <person name="Wang C.M."/>
            <person name="Sakai Y."/>
            <person name="Abe K."/>
            <person name="Yokota A."/>
            <person name="Donadio S."/>
            <person name="Cavaletti L."/>
            <person name="Monciardini P."/>
        </authorList>
    </citation>
    <scope>NUCLEOTIDE SEQUENCE [LARGE SCALE GENOMIC DNA]</scope>
    <source>
        <strain evidence="4 5">SOSP1-9</strain>
    </source>
</reference>
<dbReference type="PROSITE" id="PS50110">
    <property type="entry name" value="RESPONSE_REGULATORY"/>
    <property type="match status" value="1"/>
</dbReference>
<evidence type="ECO:0000313" key="4">
    <source>
        <dbReference type="EMBL" id="GHO84624.1"/>
    </source>
</evidence>
<keyword evidence="5" id="KW-1185">Reference proteome</keyword>
<dbReference type="PANTHER" id="PTHR44591:SF3">
    <property type="entry name" value="RESPONSE REGULATORY DOMAIN-CONTAINING PROTEIN"/>
    <property type="match status" value="1"/>
</dbReference>
<keyword evidence="1 2" id="KW-0597">Phosphoprotein</keyword>
<dbReference type="InterPro" id="IPR011006">
    <property type="entry name" value="CheY-like_superfamily"/>
</dbReference>
<evidence type="ECO:0000259" key="3">
    <source>
        <dbReference type="PROSITE" id="PS50110"/>
    </source>
</evidence>
<evidence type="ECO:0000256" key="1">
    <source>
        <dbReference type="ARBA" id="ARBA00022553"/>
    </source>
</evidence>
<name>A0ABQ3VFX8_9CHLR</name>
<proteinExistence type="predicted"/>
<evidence type="ECO:0000313" key="5">
    <source>
        <dbReference type="Proteomes" id="UP000635565"/>
    </source>
</evidence>
<accession>A0ABQ3VFX8</accession>
<organism evidence="4 5">
    <name type="scientific">Dictyobacter formicarum</name>
    <dbReference type="NCBI Taxonomy" id="2778368"/>
    <lineage>
        <taxon>Bacteria</taxon>
        <taxon>Bacillati</taxon>
        <taxon>Chloroflexota</taxon>
        <taxon>Ktedonobacteria</taxon>
        <taxon>Ktedonobacterales</taxon>
        <taxon>Dictyobacteraceae</taxon>
        <taxon>Dictyobacter</taxon>
    </lineage>
</organism>
<comment type="caution">
    <text evidence="4">The sequence shown here is derived from an EMBL/GenBank/DDBJ whole genome shotgun (WGS) entry which is preliminary data.</text>
</comment>
<dbReference type="Proteomes" id="UP000635565">
    <property type="component" value="Unassembled WGS sequence"/>
</dbReference>
<protein>
    <recommendedName>
        <fullName evidence="3">Response regulatory domain-containing protein</fullName>
    </recommendedName>
</protein>
<dbReference type="InterPro" id="IPR001789">
    <property type="entry name" value="Sig_transdc_resp-reg_receiver"/>
</dbReference>
<gene>
    <name evidence="4" type="ORF">KSZ_26300</name>
</gene>
<feature type="domain" description="Response regulatory" evidence="3">
    <location>
        <begin position="7"/>
        <end position="123"/>
    </location>
</feature>
<feature type="modified residue" description="4-aspartylphosphate" evidence="2">
    <location>
        <position position="58"/>
    </location>
</feature>
<dbReference type="Gene3D" id="3.40.50.2300">
    <property type="match status" value="1"/>
</dbReference>
<dbReference type="PANTHER" id="PTHR44591">
    <property type="entry name" value="STRESS RESPONSE REGULATOR PROTEIN 1"/>
    <property type="match status" value="1"/>
</dbReference>
<dbReference type="SUPFAM" id="SSF52172">
    <property type="entry name" value="CheY-like"/>
    <property type="match status" value="1"/>
</dbReference>
<dbReference type="Pfam" id="PF00072">
    <property type="entry name" value="Response_reg"/>
    <property type="match status" value="1"/>
</dbReference>